<evidence type="ECO:0000313" key="1">
    <source>
        <dbReference type="EMBL" id="DAI59070.1"/>
    </source>
</evidence>
<organism evidence="1">
    <name type="scientific">Tectiviridae sp</name>
    <dbReference type="NCBI Taxonomy" id="2831614"/>
    <lineage>
        <taxon>Viruses</taxon>
        <taxon>Varidnaviria</taxon>
        <taxon>Bamfordvirae</taxon>
        <taxon>Preplasmiviricota</taxon>
        <taxon>Prepoliviricotina</taxon>
        <taxon>Tectiliviricetes</taxon>
        <taxon>Kalamavirales</taxon>
        <taxon>Tectiviridae</taxon>
    </lineage>
</organism>
<accession>A0A8S5VYA2</accession>
<name>A0A8S5VYA2_9VIRU</name>
<reference evidence="1" key="1">
    <citation type="journal article" date="2021" name="Proc. Natl. Acad. Sci. U.S.A.">
        <title>A Catalog of Tens of Thousands of Viruses from Human Metagenomes Reveals Hidden Associations with Chronic Diseases.</title>
        <authorList>
            <person name="Tisza M.J."/>
            <person name="Buck C.B."/>
        </authorList>
    </citation>
    <scope>NUCLEOTIDE SEQUENCE</scope>
    <source>
        <strain evidence="1">Ct3cV12</strain>
    </source>
</reference>
<protein>
    <submittedName>
        <fullName evidence="1">Uncharacterized protein</fullName>
    </submittedName>
</protein>
<dbReference type="EMBL" id="BK031033">
    <property type="protein sequence ID" value="DAI59070.1"/>
    <property type="molecule type" value="Genomic_DNA"/>
</dbReference>
<sequence length="297" mass="32796">MGVLSNELSSWRKHLVECKAGIVNTLNFRDTRPNVMLVMNPSNAKVMSCLDSIPTEKNYDFMIKNHYARLVGRPTPTSQVYFLSDYDVTLQVYSIYDKNFDPSWLSDFSIDNVNIESESLQPLLDALKAQSKTTVTGVEDGVILPTHDTELIEKLLSPNPITGAINLNSIITNMRNYYNKLSNNGTVSMQTLLDKMNTNYNRLTNTNGTNLKHLYDLLVTLTSDGVKGIADITGKGADATTLKNVKDSIAAMQGTGNSTLSDAVDQLTTMNVNIQALNNTLLECKTLLADIKTNTTK</sequence>
<proteinExistence type="predicted"/>